<evidence type="ECO:0000313" key="2">
    <source>
        <dbReference type="EMBL" id="SCU72955.1"/>
    </source>
</evidence>
<dbReference type="RefSeq" id="XP_067083399.1">
    <property type="nucleotide sequence ID" value="XM_067227298.1"/>
</dbReference>
<protein>
    <submittedName>
        <fullName evidence="2">Uncharacterized protein</fullName>
    </submittedName>
</protein>
<organism evidence="2 3">
    <name type="scientific">Trypanosoma equiperdum</name>
    <dbReference type="NCBI Taxonomy" id="5694"/>
    <lineage>
        <taxon>Eukaryota</taxon>
        <taxon>Discoba</taxon>
        <taxon>Euglenozoa</taxon>
        <taxon>Kinetoplastea</taxon>
        <taxon>Metakinetoplastina</taxon>
        <taxon>Trypanosomatida</taxon>
        <taxon>Trypanosomatidae</taxon>
        <taxon>Trypanosoma</taxon>
    </lineage>
</organism>
<reference evidence="2" key="1">
    <citation type="submission" date="2016-09" db="EMBL/GenBank/DDBJ databases">
        <authorList>
            <person name="Hebert L."/>
            <person name="Moumen B."/>
        </authorList>
    </citation>
    <scope>NUCLEOTIDE SEQUENCE [LARGE SCALE GENOMIC DNA]</scope>
    <source>
        <strain evidence="2">OVI</strain>
    </source>
</reference>
<dbReference type="EMBL" id="CZPT02001946">
    <property type="protein sequence ID" value="SCU72955.1"/>
    <property type="molecule type" value="Genomic_DNA"/>
</dbReference>
<accession>A0A1G4IKA3</accession>
<comment type="caution">
    <text evidence="2">The sequence shown here is derived from an EMBL/GenBank/DDBJ whole genome shotgun (WGS) entry which is preliminary data.</text>
</comment>
<evidence type="ECO:0000256" key="1">
    <source>
        <dbReference type="SAM" id="MobiDB-lite"/>
    </source>
</evidence>
<evidence type="ECO:0000313" key="3">
    <source>
        <dbReference type="Proteomes" id="UP000195570"/>
    </source>
</evidence>
<feature type="region of interest" description="Disordered" evidence="1">
    <location>
        <begin position="127"/>
        <end position="147"/>
    </location>
</feature>
<name>A0A1G4IKA3_TRYEQ</name>
<sequence>MKAQKIGESLKTVTKLSLYKEKTRKMPELTAVIETRGNIAGIKNPSQWKKGDSKTHCEQNSRPQAVNLTQNAVAIQKIKLTKKAEPTVETISELIQAGNKQQSSDIAGKTPLQTDDAGLAEAVADATDAAENPPAVLVDESLEMRAA</sequence>
<gene>
    <name evidence="2" type="ORF">TEOVI_000453900</name>
</gene>
<keyword evidence="3" id="KW-1185">Reference proteome</keyword>
<dbReference type="AlphaFoldDB" id="A0A1G4IKA3"/>
<dbReference type="Proteomes" id="UP000195570">
    <property type="component" value="Unassembled WGS sequence"/>
</dbReference>
<proteinExistence type="predicted"/>
<dbReference type="VEuPathDB" id="TriTrypDB:TEOVI_000453900"/>
<dbReference type="GeneID" id="92378479"/>